<sequence length="1133" mass="123231">MMPIHSSPSTSNVLDSPAKKIKDLVDRARVQLDPSYSFKNYVSSANTLLNSADLARVRGDMEGAFVQYLKATAIVLEVVKETKDYEKHKTDSGYLALKKRIMGLFSDTEKIKDLLKAKYEQIQEIEAAALATAARPGRPKPPPKPSKPDFLSARHDGQTNNTTTTTATTDFATSISAPILLPTSSFSAPATPPTGYLTSVPSSSPSLSSESITAMQGSMSSLSLSSNGSSPHLPPPSSLPSYRPLQPTIYGSPQTSSVPSKQQQMVTSYGNLGSVPTSTAFSGQYSGSPIPVTSAPGSFSNAQNPASPVPAPRPVASLPPPTSAPAAVTNSKPIYTTSTPSGEEYKHPLSIKPQRLLQYMTQPNGPPDLLLLDVRTQLQCRSAKIKYRKVVNIEPVALREGVTAKSIAEQGLFNNPPQEREWFSARASSQLVIYYDQDSTEMNTPALINLVRALHDLEFERPLQKRPVLLVGGFFAWLECAGMKWVEGYDVDAALQLDVAPTSTATPTLASSTTSTMTSGYSDPTRPASTPIPGDHEPHNHAIFTKVAQGGGINRRDGRLISRSIGEYISSSDGPQSMINPKLGAGLSKMAYPPQATPYSNLNASSYPPAQNMYSSSSVNSALAATNGSGSYPPNAPGQYGRMDDHRTSDGFTMVGGNLSNQDSSRLQRRLTVYDDHWRNFGAAEKPQSPTVTSPPIPDKIPLPGSSMSSAASGKIVSSGPSYNSNHNGEMVPASYSDYHMRPDIPAKPMRPLPQPPGMNDLRNYTQFGSGFSKIGSSQLGKTGLTNLGNTCYMNSVIQCLISTPPLTRFFMDGSFKRYINMRNSLGTQGRLAEAFSELIRSMWSGQSLVISPTSFRYAIAGFAPQFKGTEQHDSQEFLSFLLDGLHEDLKSEPQRPPPGEQPEGSAADDAMMESLPDYEASNIAWQRYLRRENSIIVSLFQGQFRNQLRCTKCNKTSTTYNSFMYLALPIKAKSSGRQPQTLLGCLNNFVEQEVMEGDNAWHCPGCKKARKATKQMTLSRLPDVLLIQLKRFSSDGPFKNKIKAMVQYPMQDLDLTKYLPAPSKNARPEPAIYDLYAVSNHSGEVSSGHYTACVRGEAPNSWTNFDDTRVSPCDQSVAVSEHGYTLFYVRKK</sequence>
<feature type="domain" description="USP" evidence="9">
    <location>
        <begin position="783"/>
        <end position="1132"/>
    </location>
</feature>
<dbReference type="SUPFAM" id="SSF52821">
    <property type="entry name" value="Rhodanese/Cell cycle control phosphatase"/>
    <property type="match status" value="1"/>
</dbReference>
<evidence type="ECO:0000313" key="11">
    <source>
        <dbReference type="Proteomes" id="UP000827284"/>
    </source>
</evidence>
<keyword evidence="7" id="KW-0788">Thiol protease</keyword>
<dbReference type="InterPro" id="IPR036873">
    <property type="entry name" value="Rhodanese-like_dom_sf"/>
</dbReference>
<feature type="compositionally biased region" description="Low complexity" evidence="8">
    <location>
        <begin position="159"/>
        <end position="169"/>
    </location>
</feature>
<dbReference type="InterPro" id="IPR001394">
    <property type="entry name" value="Peptidase_C19_UCH"/>
</dbReference>
<dbReference type="Pfam" id="PF00443">
    <property type="entry name" value="UCH"/>
    <property type="match status" value="1"/>
</dbReference>
<evidence type="ECO:0000256" key="6">
    <source>
        <dbReference type="ARBA" id="ARBA00022801"/>
    </source>
</evidence>
<dbReference type="PROSITE" id="PS00972">
    <property type="entry name" value="USP_1"/>
    <property type="match status" value="1"/>
</dbReference>
<keyword evidence="4" id="KW-0645">Protease</keyword>
<evidence type="ECO:0000256" key="4">
    <source>
        <dbReference type="ARBA" id="ARBA00022670"/>
    </source>
</evidence>
<dbReference type="GO" id="GO:0006508">
    <property type="term" value="P:proteolysis"/>
    <property type="evidence" value="ECO:0007669"/>
    <property type="project" value="UniProtKB-KW"/>
</dbReference>
<dbReference type="PANTHER" id="PTHR21646">
    <property type="entry name" value="UBIQUITIN CARBOXYL-TERMINAL HYDROLASE"/>
    <property type="match status" value="1"/>
</dbReference>
<feature type="region of interest" description="Disordered" evidence="8">
    <location>
        <begin position="190"/>
        <end position="265"/>
    </location>
</feature>
<evidence type="ECO:0000256" key="3">
    <source>
        <dbReference type="ARBA" id="ARBA00012759"/>
    </source>
</evidence>
<feature type="region of interest" description="Disordered" evidence="8">
    <location>
        <begin position="131"/>
        <end position="169"/>
    </location>
</feature>
<feature type="region of interest" description="Disordered" evidence="8">
    <location>
        <begin position="504"/>
        <end position="538"/>
    </location>
</feature>
<name>A0A9P3H2F4_9FUNG</name>
<dbReference type="SUPFAM" id="SSF140856">
    <property type="entry name" value="USP8 N-terminal domain-like"/>
    <property type="match status" value="1"/>
</dbReference>
<evidence type="ECO:0000256" key="7">
    <source>
        <dbReference type="ARBA" id="ARBA00022807"/>
    </source>
</evidence>
<dbReference type="GO" id="GO:0004843">
    <property type="term" value="F:cysteine-type deubiquitinase activity"/>
    <property type="evidence" value="ECO:0007669"/>
    <property type="project" value="UniProtKB-EC"/>
</dbReference>
<dbReference type="OrthoDB" id="292964at2759"/>
<dbReference type="AlphaFoldDB" id="A0A9P3H2F4"/>
<keyword evidence="5" id="KW-0833">Ubl conjugation pathway</keyword>
<keyword evidence="6 10" id="KW-0378">Hydrolase</keyword>
<dbReference type="EMBL" id="BQFW01000001">
    <property type="protein sequence ID" value="GJJ68477.1"/>
    <property type="molecule type" value="Genomic_DNA"/>
</dbReference>
<reference evidence="10" key="2">
    <citation type="journal article" date="2022" name="Microbiol. Resour. Announc.">
        <title>Whole-Genome Sequence of Entomortierella parvispora E1425, a Mucoromycotan Fungus Associated with Burkholderiaceae-Related Endosymbiotic Bacteria.</title>
        <authorList>
            <person name="Herlambang A."/>
            <person name="Guo Y."/>
            <person name="Takashima Y."/>
            <person name="Narisawa K."/>
            <person name="Ohta H."/>
            <person name="Nishizawa T."/>
        </authorList>
    </citation>
    <scope>NUCLEOTIDE SEQUENCE</scope>
    <source>
        <strain evidence="10">E1425</strain>
    </source>
</reference>
<dbReference type="CDD" id="cd02674">
    <property type="entry name" value="Peptidase_C19R"/>
    <property type="match status" value="1"/>
</dbReference>
<evidence type="ECO:0000256" key="5">
    <source>
        <dbReference type="ARBA" id="ARBA00022786"/>
    </source>
</evidence>
<dbReference type="InterPro" id="IPR050185">
    <property type="entry name" value="Ub_carboxyl-term_hydrolase"/>
</dbReference>
<feature type="compositionally biased region" description="Low complexity" evidence="8">
    <location>
        <begin position="504"/>
        <end position="519"/>
    </location>
</feature>
<dbReference type="Proteomes" id="UP000827284">
    <property type="component" value="Unassembled WGS sequence"/>
</dbReference>
<evidence type="ECO:0000256" key="1">
    <source>
        <dbReference type="ARBA" id="ARBA00000707"/>
    </source>
</evidence>
<proteinExistence type="inferred from homology"/>
<organism evidence="10 11">
    <name type="scientific">Entomortierella parvispora</name>
    <dbReference type="NCBI Taxonomy" id="205924"/>
    <lineage>
        <taxon>Eukaryota</taxon>
        <taxon>Fungi</taxon>
        <taxon>Fungi incertae sedis</taxon>
        <taxon>Mucoromycota</taxon>
        <taxon>Mortierellomycotina</taxon>
        <taxon>Mortierellomycetes</taxon>
        <taxon>Mortierellales</taxon>
        <taxon>Mortierellaceae</taxon>
        <taxon>Entomortierella</taxon>
    </lineage>
</organism>
<feature type="region of interest" description="Disordered" evidence="8">
    <location>
        <begin position="706"/>
        <end position="731"/>
    </location>
</feature>
<feature type="compositionally biased region" description="Polar residues" evidence="8">
    <location>
        <begin position="719"/>
        <end position="728"/>
    </location>
</feature>
<feature type="compositionally biased region" description="Low complexity" evidence="8">
    <location>
        <begin position="199"/>
        <end position="211"/>
    </location>
</feature>
<dbReference type="Pfam" id="PF08969">
    <property type="entry name" value="USP8_dimer"/>
    <property type="match status" value="1"/>
</dbReference>
<dbReference type="Gene3D" id="1.20.58.80">
    <property type="entry name" value="Phosphotransferase system, lactose/cellobiose-type IIA subunit"/>
    <property type="match status" value="1"/>
</dbReference>
<dbReference type="Gene3D" id="3.40.250.10">
    <property type="entry name" value="Rhodanese-like domain"/>
    <property type="match status" value="1"/>
</dbReference>
<gene>
    <name evidence="10" type="ORF">EMPS_00823</name>
</gene>
<dbReference type="InterPro" id="IPR015063">
    <property type="entry name" value="USP8_dimer"/>
</dbReference>
<dbReference type="InterPro" id="IPR028889">
    <property type="entry name" value="USP"/>
</dbReference>
<feature type="compositionally biased region" description="Polar residues" evidence="8">
    <location>
        <begin position="330"/>
        <end position="341"/>
    </location>
</feature>
<feature type="region of interest" description="Disordered" evidence="8">
    <location>
        <begin position="292"/>
        <end position="346"/>
    </location>
</feature>
<reference evidence="10" key="1">
    <citation type="submission" date="2021-11" db="EMBL/GenBank/DDBJ databases">
        <authorList>
            <person name="Herlambang A."/>
            <person name="Guo Y."/>
            <person name="Takashima Y."/>
            <person name="Nishizawa T."/>
        </authorList>
    </citation>
    <scope>NUCLEOTIDE SEQUENCE</scope>
    <source>
        <strain evidence="10">E1425</strain>
    </source>
</reference>
<dbReference type="EC" id="3.4.19.12" evidence="3"/>
<comment type="similarity">
    <text evidence="2">Belongs to the peptidase C19 family.</text>
</comment>
<dbReference type="PANTHER" id="PTHR21646:SF95">
    <property type="entry name" value="UBIQUITIN CARBOXYL-TERMINAL HYDROLASE 4-RELATED"/>
    <property type="match status" value="1"/>
</dbReference>
<dbReference type="InterPro" id="IPR018200">
    <property type="entry name" value="USP_CS"/>
</dbReference>
<comment type="catalytic activity">
    <reaction evidence="1">
        <text>Thiol-dependent hydrolysis of ester, thioester, amide, peptide and isopeptide bonds formed by the C-terminal Gly of ubiquitin (a 76-residue protein attached to proteins as an intracellular targeting signal).</text>
        <dbReference type="EC" id="3.4.19.12"/>
    </reaction>
</comment>
<comment type="caution">
    <text evidence="10">The sequence shown here is derived from an EMBL/GenBank/DDBJ whole genome shotgun (WGS) entry which is preliminary data.</text>
</comment>
<dbReference type="Gene3D" id="3.90.70.10">
    <property type="entry name" value="Cysteine proteinases"/>
    <property type="match status" value="1"/>
</dbReference>
<dbReference type="SUPFAM" id="SSF54001">
    <property type="entry name" value="Cysteine proteinases"/>
    <property type="match status" value="1"/>
</dbReference>
<dbReference type="GO" id="GO:0016579">
    <property type="term" value="P:protein deubiquitination"/>
    <property type="evidence" value="ECO:0007669"/>
    <property type="project" value="InterPro"/>
</dbReference>
<accession>A0A9P3H2F4</accession>
<feature type="compositionally biased region" description="Polar residues" evidence="8">
    <location>
        <begin position="249"/>
        <end position="265"/>
    </location>
</feature>
<dbReference type="PROSITE" id="PS00973">
    <property type="entry name" value="USP_2"/>
    <property type="match status" value="1"/>
</dbReference>
<evidence type="ECO:0000256" key="2">
    <source>
        <dbReference type="ARBA" id="ARBA00009085"/>
    </source>
</evidence>
<feature type="compositionally biased region" description="Pro residues" evidence="8">
    <location>
        <begin position="307"/>
        <end position="323"/>
    </location>
</feature>
<feature type="compositionally biased region" description="Polar residues" evidence="8">
    <location>
        <begin position="295"/>
        <end position="304"/>
    </location>
</feature>
<evidence type="ECO:0000256" key="8">
    <source>
        <dbReference type="SAM" id="MobiDB-lite"/>
    </source>
</evidence>
<evidence type="ECO:0000313" key="10">
    <source>
        <dbReference type="EMBL" id="GJJ68477.1"/>
    </source>
</evidence>
<evidence type="ECO:0000259" key="9">
    <source>
        <dbReference type="PROSITE" id="PS50235"/>
    </source>
</evidence>
<feature type="compositionally biased region" description="Low complexity" evidence="8">
    <location>
        <begin position="218"/>
        <end position="231"/>
    </location>
</feature>
<keyword evidence="11" id="KW-1185">Reference proteome</keyword>
<protein>
    <recommendedName>
        <fullName evidence="3">ubiquitinyl hydrolase 1</fullName>
        <ecNumber evidence="3">3.4.19.12</ecNumber>
    </recommendedName>
</protein>
<dbReference type="PROSITE" id="PS50235">
    <property type="entry name" value="USP_3"/>
    <property type="match status" value="1"/>
</dbReference>
<dbReference type="InterPro" id="IPR038765">
    <property type="entry name" value="Papain-like_cys_pep_sf"/>
</dbReference>